<accession>A0A174PN88</accession>
<evidence type="ECO:0000313" key="2">
    <source>
        <dbReference type="EMBL" id="CUP60118.1"/>
    </source>
</evidence>
<reference evidence="2 3" key="1">
    <citation type="submission" date="2015-09" db="EMBL/GenBank/DDBJ databases">
        <authorList>
            <consortium name="Pathogen Informatics"/>
        </authorList>
    </citation>
    <scope>NUCLEOTIDE SEQUENCE [LARGE SCALE GENOMIC DNA]</scope>
    <source>
        <strain evidence="2 3">2789STDY5608854</strain>
    </source>
</reference>
<feature type="region of interest" description="Disordered" evidence="1">
    <location>
        <begin position="89"/>
        <end position="113"/>
    </location>
</feature>
<protein>
    <submittedName>
        <fullName evidence="2">Uncharacterized protein</fullName>
    </submittedName>
</protein>
<organism evidence="2 3">
    <name type="scientific">Flavonifractor plautii</name>
    <name type="common">Fusobacterium plautii</name>
    <dbReference type="NCBI Taxonomy" id="292800"/>
    <lineage>
        <taxon>Bacteria</taxon>
        <taxon>Bacillati</taxon>
        <taxon>Bacillota</taxon>
        <taxon>Clostridia</taxon>
        <taxon>Eubacteriales</taxon>
        <taxon>Oscillospiraceae</taxon>
        <taxon>Flavonifractor</taxon>
    </lineage>
</organism>
<dbReference type="Proteomes" id="UP000095746">
    <property type="component" value="Unassembled WGS sequence"/>
</dbReference>
<dbReference type="EMBL" id="CYZT01000418">
    <property type="protein sequence ID" value="CUP60118.1"/>
    <property type="molecule type" value="Genomic_DNA"/>
</dbReference>
<gene>
    <name evidence="2" type="ORF">ERS852411_03346</name>
</gene>
<proteinExistence type="predicted"/>
<feature type="region of interest" description="Disordered" evidence="1">
    <location>
        <begin position="1"/>
        <end position="29"/>
    </location>
</feature>
<dbReference type="AlphaFoldDB" id="A0A174PN88"/>
<name>A0A174PN88_FLAPL</name>
<evidence type="ECO:0000313" key="3">
    <source>
        <dbReference type="Proteomes" id="UP000095746"/>
    </source>
</evidence>
<feature type="compositionally biased region" description="Low complexity" evidence="1">
    <location>
        <begin position="98"/>
        <end position="113"/>
    </location>
</feature>
<feature type="compositionally biased region" description="Polar residues" evidence="1">
    <location>
        <begin position="1"/>
        <end position="26"/>
    </location>
</feature>
<evidence type="ECO:0000256" key="1">
    <source>
        <dbReference type="SAM" id="MobiDB-lite"/>
    </source>
</evidence>
<sequence>MDTWRSVQLRSSPTQPMSTASSSSTWGRVAPPWPTSSWTVKHTSVSYRGRCPAMCISLSRVSRQAALPLSSINRDLRKPLSVTTVLGSIHTKSPGAMPRASTPARSSTTSSMRTARFFSSRGRVSTSSKTWAAGDRDRMVPVYIRPSLVWMRQYSPSRVGRMGPPILVVISMPSAVMERTMRPRVSMWAHRPTRFPFSRPGTDTTRFPLLVRRTA</sequence>